<organism evidence="4 5">
    <name type="scientific">Hyaloscypha variabilis (strain UAMH 11265 / GT02V1 / F)</name>
    <name type="common">Meliniomyces variabilis</name>
    <dbReference type="NCBI Taxonomy" id="1149755"/>
    <lineage>
        <taxon>Eukaryota</taxon>
        <taxon>Fungi</taxon>
        <taxon>Dikarya</taxon>
        <taxon>Ascomycota</taxon>
        <taxon>Pezizomycotina</taxon>
        <taxon>Leotiomycetes</taxon>
        <taxon>Helotiales</taxon>
        <taxon>Hyaloscyphaceae</taxon>
        <taxon>Hyaloscypha</taxon>
        <taxon>Hyaloscypha variabilis</taxon>
    </lineage>
</organism>
<feature type="compositionally biased region" description="Low complexity" evidence="2">
    <location>
        <begin position="16"/>
        <end position="27"/>
    </location>
</feature>
<name>A0A2J6S9G8_HYAVF</name>
<dbReference type="InterPro" id="IPR000195">
    <property type="entry name" value="Rab-GAP-TBC_dom"/>
</dbReference>
<keyword evidence="5" id="KW-1185">Reference proteome</keyword>
<dbReference type="OrthoDB" id="206700at2759"/>
<feature type="domain" description="Rab-GAP TBC" evidence="3">
    <location>
        <begin position="62"/>
        <end position="253"/>
    </location>
</feature>
<sequence>MEPHGRTVEGCEKAEPLPSDPAASSPPVRSTEHNAKAVSILDACKGGDITTLRTLAASEGGLVSDEVRRHAWPLLLGYNDHEGELQQQEKQPTNAWRALPKHRDEDQVRLDVDRSFIYYPNDQSSADLDRRKEELSDLITEVLRSQPYLCYFQGYHDICQVFLLVLEPRSRAAAVARLSTLRIRDFMLPTLAPALAQLHLIPAILHAVDPKLCAHLSLTQPFFALSGTLTMYAHDIQEYGEIARLFDVLLAREAVFSVYMFAQIVLQRSNELFETPADEPEMLHSILSKLPKPLNIEELIANTVNLFEKYPPERLITWRLISSSSVLKTARWPEQTINQSLEEGEMYFKKQVKELQRQEQRDKLIRLVRQYRRPAGTIGLAVLVGVLSFYLRKNSGPSSFLGALWRQWSGYKGH</sequence>
<dbReference type="SMART" id="SM00164">
    <property type="entry name" value="TBC"/>
    <property type="match status" value="1"/>
</dbReference>
<dbReference type="InterPro" id="IPR035969">
    <property type="entry name" value="Rab-GAP_TBC_sf"/>
</dbReference>
<evidence type="ECO:0000259" key="3">
    <source>
        <dbReference type="PROSITE" id="PS50086"/>
    </source>
</evidence>
<dbReference type="STRING" id="1149755.A0A2J6S9G8"/>
<proteinExistence type="predicted"/>
<keyword evidence="1" id="KW-0343">GTPase activation</keyword>
<dbReference type="FunFam" id="1.10.472.80:FF:000060">
    <property type="entry name" value="TBC domain protein, putative"/>
    <property type="match status" value="1"/>
</dbReference>
<evidence type="ECO:0000256" key="1">
    <source>
        <dbReference type="ARBA" id="ARBA00022468"/>
    </source>
</evidence>
<dbReference type="InterPro" id="IPR045913">
    <property type="entry name" value="TBC20/Gyp8-like"/>
</dbReference>
<reference evidence="4 5" key="1">
    <citation type="submission" date="2016-04" db="EMBL/GenBank/DDBJ databases">
        <title>A degradative enzymes factory behind the ericoid mycorrhizal symbiosis.</title>
        <authorList>
            <consortium name="DOE Joint Genome Institute"/>
            <person name="Martino E."/>
            <person name="Morin E."/>
            <person name="Grelet G."/>
            <person name="Kuo A."/>
            <person name="Kohler A."/>
            <person name="Daghino S."/>
            <person name="Barry K."/>
            <person name="Choi C."/>
            <person name="Cichocki N."/>
            <person name="Clum A."/>
            <person name="Copeland A."/>
            <person name="Hainaut M."/>
            <person name="Haridas S."/>
            <person name="Labutti K."/>
            <person name="Lindquist E."/>
            <person name="Lipzen A."/>
            <person name="Khouja H.-R."/>
            <person name="Murat C."/>
            <person name="Ohm R."/>
            <person name="Olson A."/>
            <person name="Spatafora J."/>
            <person name="Veneault-Fourrey C."/>
            <person name="Henrissat B."/>
            <person name="Grigoriev I."/>
            <person name="Martin F."/>
            <person name="Perotto S."/>
        </authorList>
    </citation>
    <scope>NUCLEOTIDE SEQUENCE [LARGE SCALE GENOMIC DNA]</scope>
    <source>
        <strain evidence="4 5">F</strain>
    </source>
</reference>
<dbReference type="Gene3D" id="1.10.8.1310">
    <property type="match status" value="1"/>
</dbReference>
<dbReference type="Gene3D" id="1.10.472.80">
    <property type="entry name" value="Ypt/Rab-GAP domain of gyp1p, domain 3"/>
    <property type="match status" value="1"/>
</dbReference>
<dbReference type="GO" id="GO:0005789">
    <property type="term" value="C:endoplasmic reticulum membrane"/>
    <property type="evidence" value="ECO:0007669"/>
    <property type="project" value="TreeGrafter"/>
</dbReference>
<protein>
    <recommendedName>
        <fullName evidence="3">Rab-GAP TBC domain-containing protein</fullName>
    </recommendedName>
</protein>
<accession>A0A2J6S9G8</accession>
<dbReference type="SUPFAM" id="SSF47923">
    <property type="entry name" value="Ypt/Rab-GAP domain of gyp1p"/>
    <property type="match status" value="2"/>
</dbReference>
<feature type="compositionally biased region" description="Basic and acidic residues" evidence="2">
    <location>
        <begin position="1"/>
        <end position="15"/>
    </location>
</feature>
<evidence type="ECO:0000313" key="5">
    <source>
        <dbReference type="Proteomes" id="UP000235786"/>
    </source>
</evidence>
<dbReference type="GO" id="GO:0005096">
    <property type="term" value="F:GTPase activator activity"/>
    <property type="evidence" value="ECO:0007669"/>
    <property type="project" value="UniProtKB-KW"/>
</dbReference>
<evidence type="ECO:0000256" key="2">
    <source>
        <dbReference type="SAM" id="MobiDB-lite"/>
    </source>
</evidence>
<dbReference type="PANTHER" id="PTHR20913">
    <property type="entry name" value="TBC1 DOMAIN FAMILY MEMBER 20/GTPASE"/>
    <property type="match status" value="1"/>
</dbReference>
<evidence type="ECO:0000313" key="4">
    <source>
        <dbReference type="EMBL" id="PMD47409.1"/>
    </source>
</evidence>
<dbReference type="PANTHER" id="PTHR20913:SF7">
    <property type="entry name" value="RE60063P"/>
    <property type="match status" value="1"/>
</dbReference>
<dbReference type="Proteomes" id="UP000235786">
    <property type="component" value="Unassembled WGS sequence"/>
</dbReference>
<dbReference type="AlphaFoldDB" id="A0A2J6S9G8"/>
<dbReference type="EMBL" id="KZ613938">
    <property type="protein sequence ID" value="PMD47409.1"/>
    <property type="molecule type" value="Genomic_DNA"/>
</dbReference>
<dbReference type="PROSITE" id="PS50086">
    <property type="entry name" value="TBC_RABGAP"/>
    <property type="match status" value="1"/>
</dbReference>
<gene>
    <name evidence="4" type="ORF">L207DRAFT_157173</name>
</gene>
<dbReference type="FunFam" id="1.10.8.1310:FF:000001">
    <property type="entry name" value="TBC1 domain family, member 20"/>
    <property type="match status" value="1"/>
</dbReference>
<feature type="region of interest" description="Disordered" evidence="2">
    <location>
        <begin position="1"/>
        <end position="33"/>
    </location>
</feature>
<dbReference type="Pfam" id="PF00566">
    <property type="entry name" value="RabGAP-TBC"/>
    <property type="match status" value="1"/>
</dbReference>
<dbReference type="GO" id="GO:0006888">
    <property type="term" value="P:endoplasmic reticulum to Golgi vesicle-mediated transport"/>
    <property type="evidence" value="ECO:0007669"/>
    <property type="project" value="TreeGrafter"/>
</dbReference>